<dbReference type="Gene3D" id="2.160.10.10">
    <property type="entry name" value="Hexapeptide repeat proteins"/>
    <property type="match status" value="2"/>
</dbReference>
<dbReference type="InterPro" id="IPR020019">
    <property type="entry name" value="AcTrfase_PglD-like"/>
</dbReference>
<gene>
    <name evidence="3" type="ORF">EU508_00160</name>
</gene>
<dbReference type="RefSeq" id="WP_149613233.1">
    <property type="nucleotide sequence ID" value="NZ_SEUK01000026.1"/>
</dbReference>
<dbReference type="NCBIfam" id="TIGR03570">
    <property type="entry name" value="NeuD_NnaD"/>
    <property type="match status" value="1"/>
</dbReference>
<comment type="caution">
    <text evidence="3">The sequence shown here is derived from an EMBL/GenBank/DDBJ whole genome shotgun (WGS) entry which is preliminary data.</text>
</comment>
<dbReference type="Proteomes" id="UP000324162">
    <property type="component" value="Unassembled WGS sequence"/>
</dbReference>
<sequence>MFFGSENKKLLVFGDGTLSEMSAYLFKADVNVFAHVVDSKYKQKETLNNTPVLELESLFDYVSNQSAQVILPLGYTNINGVRENKFKYFNELGIEIASFIHASSTVWDDFKCQKNVIIYEQVIIQPFVQVGENTLIRAGANLGHHTVIGKNCFIASQVVTGGNVTIKERCFIGLGATIRDGITIAERCFIGAGAVVVGDTEAGGVYLGNPAKKITKTSAQVTNII</sequence>
<feature type="binding site" evidence="2">
    <location>
        <position position="74"/>
    </location>
    <ligand>
        <name>substrate</name>
    </ligand>
</feature>
<proteinExistence type="inferred from homology"/>
<name>A0AB73BM25_9GAMM</name>
<dbReference type="CDD" id="cd03360">
    <property type="entry name" value="LbH_AT_putative"/>
    <property type="match status" value="1"/>
</dbReference>
<protein>
    <submittedName>
        <fullName evidence="3">Acetyltransferase</fullName>
    </submittedName>
</protein>
<dbReference type="PANTHER" id="PTHR43300">
    <property type="entry name" value="ACETYLTRANSFERASE"/>
    <property type="match status" value="1"/>
</dbReference>
<evidence type="ECO:0000313" key="4">
    <source>
        <dbReference type="Proteomes" id="UP000324162"/>
    </source>
</evidence>
<dbReference type="PANTHER" id="PTHR43300:SF4">
    <property type="entry name" value="ACYL-[ACYL-CARRIER-PROTEIN]--UDP-N-ACETYLGLUCOSAMINE O-ACYLTRANSFERASE"/>
    <property type="match status" value="1"/>
</dbReference>
<reference evidence="3 4" key="1">
    <citation type="submission" date="2019-01" db="EMBL/GenBank/DDBJ databases">
        <title>Genome sequences of marine Pseudoalteromonas species.</title>
        <authorList>
            <person name="Boraston A.B."/>
            <person name="Hehemann J.-H."/>
            <person name="Vickers C.J."/>
            <person name="Salama-Alber O."/>
            <person name="Abe K."/>
            <person name="Hettle A.J."/>
        </authorList>
    </citation>
    <scope>NUCLEOTIDE SEQUENCE [LARGE SCALE GENOMIC DNA]</scope>
    <source>
        <strain evidence="3 4">PS42</strain>
    </source>
</reference>
<evidence type="ECO:0000256" key="1">
    <source>
        <dbReference type="ARBA" id="ARBA00007274"/>
    </source>
</evidence>
<dbReference type="InterPro" id="IPR050179">
    <property type="entry name" value="Trans_hexapeptide_repeat"/>
</dbReference>
<accession>A0AB73BM25</accession>
<dbReference type="Pfam" id="PF00132">
    <property type="entry name" value="Hexapep"/>
    <property type="match status" value="2"/>
</dbReference>
<dbReference type="EMBL" id="SEUK01000026">
    <property type="protein sequence ID" value="KAA1166157.1"/>
    <property type="molecule type" value="Genomic_DNA"/>
</dbReference>
<dbReference type="InterPro" id="IPR011004">
    <property type="entry name" value="Trimer_LpxA-like_sf"/>
</dbReference>
<dbReference type="SUPFAM" id="SSF51161">
    <property type="entry name" value="Trimeric LpxA-like enzymes"/>
    <property type="match status" value="1"/>
</dbReference>
<organism evidence="3 4">
    <name type="scientific">Pseudoalteromonas fuliginea</name>
    <dbReference type="NCBI Taxonomy" id="1872678"/>
    <lineage>
        <taxon>Bacteria</taxon>
        <taxon>Pseudomonadati</taxon>
        <taxon>Pseudomonadota</taxon>
        <taxon>Gammaproteobacteria</taxon>
        <taxon>Alteromonadales</taxon>
        <taxon>Pseudoalteromonadaceae</taxon>
        <taxon>Pseudoalteromonas</taxon>
    </lineage>
</organism>
<dbReference type="AlphaFoldDB" id="A0AB73BM25"/>
<evidence type="ECO:0000256" key="2">
    <source>
        <dbReference type="PIRSR" id="PIRSR620019-2"/>
    </source>
</evidence>
<dbReference type="InterPro" id="IPR001451">
    <property type="entry name" value="Hexapep"/>
</dbReference>
<comment type="similarity">
    <text evidence="1">Belongs to the transferase hexapeptide repeat family.</text>
</comment>
<evidence type="ECO:0000313" key="3">
    <source>
        <dbReference type="EMBL" id="KAA1166157.1"/>
    </source>
</evidence>